<keyword evidence="9" id="KW-1185">Reference proteome</keyword>
<sequence length="238" mass="26970">MDLLRKVAQNTVIVISTLTGSGKSTMLPALLMANGYEKIIVTQPRRLPCQLLSNHVNSKIAGITGWAVSGIQCSADSPIIYLTDGLLKEYLLFNEKLLLKRINKTKKGFVFFIDEVHERSINIDLCLALLARLLSTKPQLTTKIKIIISWATLDIAVSRNLFHPIKHCQFEEFILPTMNRLYNMTKHVSDENVLDLVQTLYPTLRSGEKMLCFFKSTLEVMQSIKLLKDMGNNTIDSW</sequence>
<dbReference type="OrthoDB" id="42344at2759"/>
<protein>
    <recommendedName>
        <fullName evidence="10">Helicase ATP-binding domain-containing protein</fullName>
    </recommendedName>
</protein>
<evidence type="ECO:0000256" key="4">
    <source>
        <dbReference type="ARBA" id="ARBA00022840"/>
    </source>
</evidence>
<dbReference type="GO" id="GO:0016787">
    <property type="term" value="F:hydrolase activity"/>
    <property type="evidence" value="ECO:0007669"/>
    <property type="project" value="UniProtKB-KW"/>
</dbReference>
<keyword evidence="1" id="KW-0547">Nucleotide-binding</keyword>
<accession>A0A815GTL6</accession>
<dbReference type="EMBL" id="CAJNOQ010014589">
    <property type="protein sequence ID" value="CAF1344737.1"/>
    <property type="molecule type" value="Genomic_DNA"/>
</dbReference>
<evidence type="ECO:0000256" key="3">
    <source>
        <dbReference type="ARBA" id="ARBA00022806"/>
    </source>
</evidence>
<name>A0A815GTL6_9BILA</name>
<evidence type="ECO:0000313" key="9">
    <source>
        <dbReference type="Proteomes" id="UP000663829"/>
    </source>
</evidence>
<organism evidence="6 9">
    <name type="scientific">Didymodactylos carnosus</name>
    <dbReference type="NCBI Taxonomy" id="1234261"/>
    <lineage>
        <taxon>Eukaryota</taxon>
        <taxon>Metazoa</taxon>
        <taxon>Spiralia</taxon>
        <taxon>Gnathifera</taxon>
        <taxon>Rotifera</taxon>
        <taxon>Eurotatoria</taxon>
        <taxon>Bdelloidea</taxon>
        <taxon>Philodinida</taxon>
        <taxon>Philodinidae</taxon>
        <taxon>Didymodactylos</taxon>
    </lineage>
</organism>
<evidence type="ECO:0000313" key="6">
    <source>
        <dbReference type="EMBL" id="CAF1344737.1"/>
    </source>
</evidence>
<dbReference type="SUPFAM" id="SSF52540">
    <property type="entry name" value="P-loop containing nucleoside triphosphate hydrolases"/>
    <property type="match status" value="1"/>
</dbReference>
<dbReference type="Proteomes" id="UP000663829">
    <property type="component" value="Unassembled WGS sequence"/>
</dbReference>
<dbReference type="Proteomes" id="UP000681722">
    <property type="component" value="Unassembled WGS sequence"/>
</dbReference>
<dbReference type="EMBL" id="CAJNOK010007606">
    <property type="protein sequence ID" value="CAF1039221.1"/>
    <property type="molecule type" value="Genomic_DNA"/>
</dbReference>
<proteinExistence type="predicted"/>
<evidence type="ECO:0000256" key="1">
    <source>
        <dbReference type="ARBA" id="ARBA00022741"/>
    </source>
</evidence>
<dbReference type="EMBL" id="CAJOBA010007617">
    <property type="protein sequence ID" value="CAF3807373.1"/>
    <property type="molecule type" value="Genomic_DNA"/>
</dbReference>
<comment type="caution">
    <text evidence="6">The sequence shown here is derived from an EMBL/GenBank/DDBJ whole genome shotgun (WGS) entry which is preliminary data.</text>
</comment>
<reference evidence="6" key="1">
    <citation type="submission" date="2021-02" db="EMBL/GenBank/DDBJ databases">
        <authorList>
            <person name="Nowell W R."/>
        </authorList>
    </citation>
    <scope>NUCLEOTIDE SEQUENCE</scope>
</reference>
<keyword evidence="3" id="KW-0347">Helicase</keyword>
<keyword evidence="2" id="KW-0378">Hydrolase</keyword>
<evidence type="ECO:0000313" key="5">
    <source>
        <dbReference type="EMBL" id="CAF1039221.1"/>
    </source>
</evidence>
<dbReference type="Proteomes" id="UP000677228">
    <property type="component" value="Unassembled WGS sequence"/>
</dbReference>
<evidence type="ECO:0000256" key="2">
    <source>
        <dbReference type="ARBA" id="ARBA00022801"/>
    </source>
</evidence>
<evidence type="ECO:0008006" key="10">
    <source>
        <dbReference type="Google" id="ProtNLM"/>
    </source>
</evidence>
<evidence type="ECO:0000313" key="7">
    <source>
        <dbReference type="EMBL" id="CAF3807373.1"/>
    </source>
</evidence>
<keyword evidence="4" id="KW-0067">ATP-binding</keyword>
<dbReference type="GO" id="GO:0005524">
    <property type="term" value="F:ATP binding"/>
    <property type="evidence" value="ECO:0007669"/>
    <property type="project" value="UniProtKB-KW"/>
</dbReference>
<dbReference type="EMBL" id="CAJOBC010060798">
    <property type="protein sequence ID" value="CAF4209138.1"/>
    <property type="molecule type" value="Genomic_DNA"/>
</dbReference>
<dbReference type="GO" id="GO:0003723">
    <property type="term" value="F:RNA binding"/>
    <property type="evidence" value="ECO:0007669"/>
    <property type="project" value="TreeGrafter"/>
</dbReference>
<gene>
    <name evidence="6" type="ORF">GPM918_LOCUS30612</name>
    <name evidence="5" type="ORF">OVA965_LOCUS16394</name>
    <name evidence="8" type="ORF">SRO942_LOCUS31225</name>
    <name evidence="7" type="ORF">TMI583_LOCUS16403</name>
</gene>
<dbReference type="Gene3D" id="3.40.50.300">
    <property type="entry name" value="P-loop containing nucleotide triphosphate hydrolases"/>
    <property type="match status" value="1"/>
</dbReference>
<dbReference type="GO" id="GO:0004386">
    <property type="term" value="F:helicase activity"/>
    <property type="evidence" value="ECO:0007669"/>
    <property type="project" value="UniProtKB-KW"/>
</dbReference>
<dbReference type="Proteomes" id="UP000682733">
    <property type="component" value="Unassembled WGS sequence"/>
</dbReference>
<dbReference type="PANTHER" id="PTHR18934">
    <property type="entry name" value="ATP-DEPENDENT RNA HELICASE"/>
    <property type="match status" value="1"/>
</dbReference>
<dbReference type="AlphaFoldDB" id="A0A815GTL6"/>
<evidence type="ECO:0000313" key="8">
    <source>
        <dbReference type="EMBL" id="CAF4209138.1"/>
    </source>
</evidence>
<dbReference type="InterPro" id="IPR027417">
    <property type="entry name" value="P-loop_NTPase"/>
</dbReference>
<dbReference type="PANTHER" id="PTHR18934:SF91">
    <property type="entry name" value="PRE-MRNA-SPLICING FACTOR ATP-DEPENDENT RNA HELICASE PRP16"/>
    <property type="match status" value="1"/>
</dbReference>